<organism evidence="1 2">
    <name type="scientific">Bauhinia variegata</name>
    <name type="common">Purple orchid tree</name>
    <name type="synonym">Phanera variegata</name>
    <dbReference type="NCBI Taxonomy" id="167791"/>
    <lineage>
        <taxon>Eukaryota</taxon>
        <taxon>Viridiplantae</taxon>
        <taxon>Streptophyta</taxon>
        <taxon>Embryophyta</taxon>
        <taxon>Tracheophyta</taxon>
        <taxon>Spermatophyta</taxon>
        <taxon>Magnoliopsida</taxon>
        <taxon>eudicotyledons</taxon>
        <taxon>Gunneridae</taxon>
        <taxon>Pentapetalae</taxon>
        <taxon>rosids</taxon>
        <taxon>fabids</taxon>
        <taxon>Fabales</taxon>
        <taxon>Fabaceae</taxon>
        <taxon>Cercidoideae</taxon>
        <taxon>Cercideae</taxon>
        <taxon>Bauhiniinae</taxon>
        <taxon>Bauhinia</taxon>
    </lineage>
</organism>
<evidence type="ECO:0000313" key="1">
    <source>
        <dbReference type="EMBL" id="KAI4347101.1"/>
    </source>
</evidence>
<dbReference type="EMBL" id="CM039429">
    <property type="protein sequence ID" value="KAI4347101.1"/>
    <property type="molecule type" value="Genomic_DNA"/>
</dbReference>
<evidence type="ECO:0000313" key="2">
    <source>
        <dbReference type="Proteomes" id="UP000828941"/>
    </source>
</evidence>
<reference evidence="1 2" key="1">
    <citation type="journal article" date="2022" name="DNA Res.">
        <title>Chromosomal-level genome assembly of the orchid tree Bauhinia variegata (Leguminosae; Cercidoideae) supports the allotetraploid origin hypothesis of Bauhinia.</title>
        <authorList>
            <person name="Zhong Y."/>
            <person name="Chen Y."/>
            <person name="Zheng D."/>
            <person name="Pang J."/>
            <person name="Liu Y."/>
            <person name="Luo S."/>
            <person name="Meng S."/>
            <person name="Qian L."/>
            <person name="Wei D."/>
            <person name="Dai S."/>
            <person name="Zhou R."/>
        </authorList>
    </citation>
    <scope>NUCLEOTIDE SEQUENCE [LARGE SCALE GENOMIC DNA]</scope>
    <source>
        <strain evidence="1">BV-YZ2020</strain>
    </source>
</reference>
<protein>
    <submittedName>
        <fullName evidence="1">Uncharacterized protein</fullName>
    </submittedName>
</protein>
<name>A0ACB9PI18_BAUVA</name>
<proteinExistence type="predicted"/>
<accession>A0ACB9PI18</accession>
<keyword evidence="2" id="KW-1185">Reference proteome</keyword>
<gene>
    <name evidence="1" type="ORF">L6164_007950</name>
</gene>
<sequence>MWGHHRETSSTYKRAPSRDSTNMVDVEENSDLLQNSLDKESSNPSWKLSFPHVLVATISSFLFGYHIGVVNEPLESISVDLGFSGNTLAEGLVVSICLGGAFIGCLLSGWIADRIGRRRAFQLCALPMIVGASMSAATNNLFGMLVGRLFVGTGLGLGPPVASLYVTEVSPAFVRGTYGAFIQIATCLGLMGALFIGIPVKEIAGWWRVCFWVSTIPAAILVLAMVFCAESPHWLYKQGRTAEAEAEFVKLLGGSEAKFAMAELSKVDRGDETDTVKLSELLRGRHFKVVFIGSTLFALQQLSGINAVFYFSSTVFKSAGVPSDLANVCIGIANLSGSVISMVLMDKLGRKLLLFWSFFGMAIAMILQATGASSLVSNQGALYFSVGGMLLFVLTFALGAGPVPGLLLPEILPGRIRAKAMAVCMAVHWVVNFFVGLLFLRLLEQLGPQLLYSMFATFCFMAVVFVKRNVVETKGKSLHEIEIALLPQD</sequence>
<dbReference type="Proteomes" id="UP000828941">
    <property type="component" value="Chromosome 4"/>
</dbReference>
<comment type="caution">
    <text evidence="1">The sequence shown here is derived from an EMBL/GenBank/DDBJ whole genome shotgun (WGS) entry which is preliminary data.</text>
</comment>